<sequence>MPKDCTFKGCQSFHKRTFCIARQCQPRLTENATCAWDPRANFATREQPCEAGLVCSGSALSAKCVRNGPGPTDFSGKPEFPDLAAQSAAEKKDDSIPPRPAINPKEPSAENPGSGLEWWHYTLFGVFGVAFVFVVTMALKDRRFVLRSAKELVEARKQKLAAETAAALAQVHNKPVVAQSGQAGLAAPASLTEQPGQQGSNSGQAGTVVQIPIEEYLALQEHRQRQQQSAGPAVVSALASRQNGGQR</sequence>
<proteinExistence type="predicted"/>
<reference evidence="3 4" key="1">
    <citation type="submission" date="2016-07" db="EMBL/GenBank/DDBJ databases">
        <title>Pervasive Adenine N6-methylation of Active Genes in Fungi.</title>
        <authorList>
            <consortium name="DOE Joint Genome Institute"/>
            <person name="Mondo S.J."/>
            <person name="Dannebaum R.O."/>
            <person name="Kuo R.C."/>
            <person name="Labutti K."/>
            <person name="Haridas S."/>
            <person name="Kuo A."/>
            <person name="Salamov A."/>
            <person name="Ahrendt S.R."/>
            <person name="Lipzen A."/>
            <person name="Sullivan W."/>
            <person name="Andreopoulos W.B."/>
            <person name="Clum A."/>
            <person name="Lindquist E."/>
            <person name="Daum C."/>
            <person name="Ramamoorthy G.K."/>
            <person name="Gryganskyi A."/>
            <person name="Culley D."/>
            <person name="Magnuson J.K."/>
            <person name="James T.Y."/>
            <person name="O'Malley M.A."/>
            <person name="Stajich J.E."/>
            <person name="Spatafora J.W."/>
            <person name="Visel A."/>
            <person name="Grigoriev I.V."/>
        </authorList>
    </citation>
    <scope>NUCLEOTIDE SEQUENCE [LARGE SCALE GENOMIC DNA]</scope>
    <source>
        <strain evidence="3 4">PL171</strain>
    </source>
</reference>
<keyword evidence="2" id="KW-1133">Transmembrane helix</keyword>
<keyword evidence="2" id="KW-0812">Transmembrane</keyword>
<evidence type="ECO:0000313" key="4">
    <source>
        <dbReference type="Proteomes" id="UP000193411"/>
    </source>
</evidence>
<gene>
    <name evidence="3" type="ORF">BCR44DRAFT_1425578</name>
</gene>
<protein>
    <submittedName>
        <fullName evidence="3">Uncharacterized protein</fullName>
    </submittedName>
</protein>
<dbReference type="EMBL" id="MCFL01000004">
    <property type="protein sequence ID" value="ORZ39753.1"/>
    <property type="molecule type" value="Genomic_DNA"/>
</dbReference>
<name>A0A1Y2I196_9FUNG</name>
<keyword evidence="4" id="KW-1185">Reference proteome</keyword>
<evidence type="ECO:0000256" key="2">
    <source>
        <dbReference type="SAM" id="Phobius"/>
    </source>
</evidence>
<accession>A0A1Y2I196</accession>
<dbReference type="AlphaFoldDB" id="A0A1Y2I196"/>
<organism evidence="3 4">
    <name type="scientific">Catenaria anguillulae PL171</name>
    <dbReference type="NCBI Taxonomy" id="765915"/>
    <lineage>
        <taxon>Eukaryota</taxon>
        <taxon>Fungi</taxon>
        <taxon>Fungi incertae sedis</taxon>
        <taxon>Blastocladiomycota</taxon>
        <taxon>Blastocladiomycetes</taxon>
        <taxon>Blastocladiales</taxon>
        <taxon>Catenariaceae</taxon>
        <taxon>Catenaria</taxon>
    </lineage>
</organism>
<feature type="region of interest" description="Disordered" evidence="1">
    <location>
        <begin position="222"/>
        <end position="247"/>
    </location>
</feature>
<evidence type="ECO:0000313" key="3">
    <source>
        <dbReference type="EMBL" id="ORZ39753.1"/>
    </source>
</evidence>
<keyword evidence="2" id="KW-0472">Membrane</keyword>
<evidence type="ECO:0000256" key="1">
    <source>
        <dbReference type="SAM" id="MobiDB-lite"/>
    </source>
</evidence>
<feature type="transmembrane region" description="Helical" evidence="2">
    <location>
        <begin position="118"/>
        <end position="139"/>
    </location>
</feature>
<feature type="region of interest" description="Disordered" evidence="1">
    <location>
        <begin position="85"/>
        <end position="111"/>
    </location>
</feature>
<comment type="caution">
    <text evidence="3">The sequence shown here is derived from an EMBL/GenBank/DDBJ whole genome shotgun (WGS) entry which is preliminary data.</text>
</comment>
<dbReference type="Proteomes" id="UP000193411">
    <property type="component" value="Unassembled WGS sequence"/>
</dbReference>